<sequence length="39" mass="4441">MSFENGLSKKFFDNIHNSNSKSSISKYLSANKLQNNTFV</sequence>
<evidence type="ECO:0000313" key="2">
    <source>
        <dbReference type="Proteomes" id="UP000033475"/>
    </source>
</evidence>
<accession>A0A0F3MTM3</accession>
<name>A0A0F3MTM3_RICFI</name>
<comment type="caution">
    <text evidence="1">The sequence shown here is derived from an EMBL/GenBank/DDBJ whole genome shotgun (WGS) entry which is preliminary data.</text>
</comment>
<dbReference type="EMBL" id="LANQ01000001">
    <property type="protein sequence ID" value="KJV57949.1"/>
    <property type="molecule type" value="Genomic_DNA"/>
</dbReference>
<evidence type="ECO:0000313" key="1">
    <source>
        <dbReference type="EMBL" id="KJV57949.1"/>
    </source>
</evidence>
<gene>
    <name evidence="1" type="ORF">RFEPED_0320</name>
</gene>
<organism evidence="1 2">
    <name type="scientific">Rickettsia felis str. Pedreira</name>
    <dbReference type="NCBI Taxonomy" id="1359196"/>
    <lineage>
        <taxon>Bacteria</taxon>
        <taxon>Pseudomonadati</taxon>
        <taxon>Pseudomonadota</taxon>
        <taxon>Alphaproteobacteria</taxon>
        <taxon>Rickettsiales</taxon>
        <taxon>Rickettsiaceae</taxon>
        <taxon>Rickettsieae</taxon>
        <taxon>Rickettsia</taxon>
        <taxon>spotted fever group</taxon>
    </lineage>
</organism>
<dbReference type="Proteomes" id="UP000033475">
    <property type="component" value="Unassembled WGS sequence"/>
</dbReference>
<proteinExistence type="predicted"/>
<protein>
    <submittedName>
        <fullName evidence="1">Uncharacterized protein</fullName>
    </submittedName>
</protein>
<dbReference type="AlphaFoldDB" id="A0A0F3MTM3"/>
<reference evidence="1 2" key="1">
    <citation type="submission" date="2015-01" db="EMBL/GenBank/DDBJ databases">
        <title>Genome Sequencing of Rickettsiales.</title>
        <authorList>
            <person name="Daugherty S.C."/>
            <person name="Su Q."/>
            <person name="Abolude K."/>
            <person name="Beier-Sexton M."/>
            <person name="Carlyon J.A."/>
            <person name="Carter R."/>
            <person name="Day N.P."/>
            <person name="Dumler S.J."/>
            <person name="Dyachenko V."/>
            <person name="Godinez A."/>
            <person name="Kurtti T.J."/>
            <person name="Lichay M."/>
            <person name="Mullins K.E."/>
            <person name="Ott S."/>
            <person name="Pappas-Brown V."/>
            <person name="Paris D.H."/>
            <person name="Patel P."/>
            <person name="Richards A.L."/>
            <person name="Sadzewicz L."/>
            <person name="Sears K."/>
            <person name="Seidman D."/>
            <person name="Sengamalay N."/>
            <person name="Stenos J."/>
            <person name="Tallon L.J."/>
            <person name="Vincent G."/>
            <person name="Fraser C.M."/>
            <person name="Munderloh U."/>
            <person name="Dunning-Hotopp J.C."/>
        </authorList>
    </citation>
    <scope>NUCLEOTIDE SEQUENCE [LARGE SCALE GENOMIC DNA]</scope>
    <source>
        <strain evidence="1 2">Pedreira</strain>
    </source>
</reference>